<feature type="repeat" description="ANK" evidence="2">
    <location>
        <begin position="213"/>
        <end position="245"/>
    </location>
</feature>
<keyword evidence="2" id="KW-0040">ANK repeat</keyword>
<dbReference type="GO" id="GO:0005739">
    <property type="term" value="C:mitochondrion"/>
    <property type="evidence" value="ECO:0007669"/>
    <property type="project" value="TreeGrafter"/>
</dbReference>
<dbReference type="SMART" id="SM00248">
    <property type="entry name" value="ANK"/>
    <property type="match status" value="4"/>
</dbReference>
<dbReference type="EC" id="3.1.1.4" evidence="3"/>
<dbReference type="PROSITE" id="PS50088">
    <property type="entry name" value="ANK_REPEAT"/>
    <property type="match status" value="2"/>
</dbReference>
<dbReference type="InterPro" id="IPR047148">
    <property type="entry name" value="PLPL9"/>
</dbReference>
<dbReference type="Gene3D" id="1.25.40.20">
    <property type="entry name" value="Ankyrin repeat-containing domain"/>
    <property type="match status" value="1"/>
</dbReference>
<dbReference type="InterPro" id="IPR002110">
    <property type="entry name" value="Ankyrin_rpt"/>
</dbReference>
<protein>
    <submittedName>
        <fullName evidence="3">85/88 kDa calcium-independent phospholipase A2</fullName>
        <ecNumber evidence="3">3.1.1.4</ecNumber>
    </submittedName>
</protein>
<evidence type="ECO:0000313" key="4">
    <source>
        <dbReference type="Proteomes" id="UP001163046"/>
    </source>
</evidence>
<dbReference type="SUPFAM" id="SSF48403">
    <property type="entry name" value="Ankyrin repeat"/>
    <property type="match status" value="1"/>
</dbReference>
<dbReference type="GO" id="GO:2000304">
    <property type="term" value="P:positive regulation of ceramide biosynthetic process"/>
    <property type="evidence" value="ECO:0007669"/>
    <property type="project" value="TreeGrafter"/>
</dbReference>
<keyword evidence="1 3" id="KW-0378">Hydrolase</keyword>
<reference evidence="3" key="1">
    <citation type="submission" date="2023-01" db="EMBL/GenBank/DDBJ databases">
        <title>Genome assembly of the deep-sea coral Lophelia pertusa.</title>
        <authorList>
            <person name="Herrera S."/>
            <person name="Cordes E."/>
        </authorList>
    </citation>
    <scope>NUCLEOTIDE SEQUENCE</scope>
    <source>
        <strain evidence="3">USNM1676648</strain>
        <tissue evidence="3">Polyp</tissue>
    </source>
</reference>
<gene>
    <name evidence="3" type="primary">PLA2G6_3</name>
    <name evidence="3" type="ORF">OS493_010704</name>
</gene>
<dbReference type="PRINTS" id="PR01415">
    <property type="entry name" value="ANKYRIN"/>
</dbReference>
<name>A0A9W9ZQW9_9CNID</name>
<evidence type="ECO:0000256" key="1">
    <source>
        <dbReference type="ARBA" id="ARBA00022801"/>
    </source>
</evidence>
<comment type="caution">
    <text evidence="3">The sequence shown here is derived from an EMBL/GenBank/DDBJ whole genome shotgun (WGS) entry which is preliminary data.</text>
</comment>
<dbReference type="Proteomes" id="UP001163046">
    <property type="component" value="Unassembled WGS sequence"/>
</dbReference>
<dbReference type="GO" id="GO:0052816">
    <property type="term" value="F:long-chain fatty acyl-CoA hydrolase activity"/>
    <property type="evidence" value="ECO:0007669"/>
    <property type="project" value="TreeGrafter"/>
</dbReference>
<sequence length="294" mass="32902">MGTTTSSCRVEETISTHYDHATVLEEQVNGSESLRLYRITSYRFEAILYNPQHSPNCFSLYRIPEEPEARKKFKHFCERLSPFYQSSAKCYNSTVLQELISCLEQHPDWSLAHVATHMNLQECLKHKKIADTVDSSCKDKQRTPLHMASRSGKLDFVQSLMDCDPRLLVKDKLGNTPLHYAAERYPEVLDSMLKKAQELGNHVAEVVNATNSSNQSALDVACRYSQDDSVQMLLAAGADPNKAHDGCHPIHTALNVKSEACTATLLEFHPEQVNIRDGKYGGATLTLGQDQTGS</sequence>
<evidence type="ECO:0000256" key="2">
    <source>
        <dbReference type="PROSITE-ProRule" id="PRU00023"/>
    </source>
</evidence>
<dbReference type="Pfam" id="PF12796">
    <property type="entry name" value="Ank_2"/>
    <property type="match status" value="1"/>
</dbReference>
<dbReference type="EMBL" id="MU825877">
    <property type="protein sequence ID" value="KAJ7386298.1"/>
    <property type="molecule type" value="Genomic_DNA"/>
</dbReference>
<organism evidence="3 4">
    <name type="scientific">Desmophyllum pertusum</name>
    <dbReference type="NCBI Taxonomy" id="174260"/>
    <lineage>
        <taxon>Eukaryota</taxon>
        <taxon>Metazoa</taxon>
        <taxon>Cnidaria</taxon>
        <taxon>Anthozoa</taxon>
        <taxon>Hexacorallia</taxon>
        <taxon>Scleractinia</taxon>
        <taxon>Caryophylliina</taxon>
        <taxon>Caryophylliidae</taxon>
        <taxon>Desmophyllum</taxon>
    </lineage>
</organism>
<dbReference type="AlphaFoldDB" id="A0A9W9ZQW9"/>
<dbReference type="PANTHER" id="PTHR24139:SF34">
    <property type="entry name" value="85_88 KDA CALCIUM-INDEPENDENT PHOSPHOLIPASE A2"/>
    <property type="match status" value="1"/>
</dbReference>
<dbReference type="GO" id="GO:0047499">
    <property type="term" value="F:calcium-independent phospholipase A2 activity"/>
    <property type="evidence" value="ECO:0007669"/>
    <property type="project" value="InterPro"/>
</dbReference>
<keyword evidence="4" id="KW-1185">Reference proteome</keyword>
<dbReference type="PROSITE" id="PS50297">
    <property type="entry name" value="ANK_REP_REGION"/>
    <property type="match status" value="1"/>
</dbReference>
<dbReference type="InterPro" id="IPR036770">
    <property type="entry name" value="Ankyrin_rpt-contain_sf"/>
</dbReference>
<accession>A0A9W9ZQW9</accession>
<dbReference type="OrthoDB" id="5979950at2759"/>
<evidence type="ECO:0000313" key="3">
    <source>
        <dbReference type="EMBL" id="KAJ7386298.1"/>
    </source>
</evidence>
<feature type="repeat" description="ANK" evidence="2">
    <location>
        <begin position="140"/>
        <end position="172"/>
    </location>
</feature>
<proteinExistence type="predicted"/>
<dbReference type="PANTHER" id="PTHR24139">
    <property type="entry name" value="CALCIUM-INDEPENDENT PHOSPHOLIPASE A2"/>
    <property type="match status" value="1"/>
</dbReference>
<dbReference type="Pfam" id="PF00023">
    <property type="entry name" value="Ank"/>
    <property type="match status" value="1"/>
</dbReference>